<dbReference type="GO" id="GO:0035999">
    <property type="term" value="P:tetrahydrofolate interconversion"/>
    <property type="evidence" value="ECO:0007669"/>
    <property type="project" value="TreeGrafter"/>
</dbReference>
<name>A0A1I2GJC9_9MICO</name>
<comment type="catalytic activity">
    <reaction evidence="5">
        <text>(6S)-5-formyl-5,6,7,8-tetrahydrofolate + ATP = (6R)-5,10-methenyltetrahydrofolate + ADP + phosphate</text>
        <dbReference type="Rhea" id="RHEA:10488"/>
        <dbReference type="ChEBI" id="CHEBI:30616"/>
        <dbReference type="ChEBI" id="CHEBI:43474"/>
        <dbReference type="ChEBI" id="CHEBI:57455"/>
        <dbReference type="ChEBI" id="CHEBI:57457"/>
        <dbReference type="ChEBI" id="CHEBI:456216"/>
        <dbReference type="EC" id="6.3.3.2"/>
    </reaction>
</comment>
<keyword evidence="7" id="KW-1185">Reference proteome</keyword>
<comment type="cofactor">
    <cofactor evidence="5">
        <name>Mg(2+)</name>
        <dbReference type="ChEBI" id="CHEBI:18420"/>
    </cofactor>
</comment>
<keyword evidence="6" id="KW-0436">Ligase</keyword>
<dbReference type="GO" id="GO:0005524">
    <property type="term" value="F:ATP binding"/>
    <property type="evidence" value="ECO:0007669"/>
    <property type="project" value="UniProtKB-KW"/>
</dbReference>
<evidence type="ECO:0000256" key="2">
    <source>
        <dbReference type="ARBA" id="ARBA00022741"/>
    </source>
</evidence>
<organism evidence="6 7">
    <name type="scientific">Flavimobilis marinus</name>
    <dbReference type="NCBI Taxonomy" id="285351"/>
    <lineage>
        <taxon>Bacteria</taxon>
        <taxon>Bacillati</taxon>
        <taxon>Actinomycetota</taxon>
        <taxon>Actinomycetes</taxon>
        <taxon>Micrococcales</taxon>
        <taxon>Jonesiaceae</taxon>
        <taxon>Flavimobilis</taxon>
    </lineage>
</organism>
<keyword evidence="2 4" id="KW-0547">Nucleotide-binding</keyword>
<dbReference type="GO" id="GO:0009396">
    <property type="term" value="P:folic acid-containing compound biosynthetic process"/>
    <property type="evidence" value="ECO:0007669"/>
    <property type="project" value="TreeGrafter"/>
</dbReference>
<dbReference type="SUPFAM" id="SSF100950">
    <property type="entry name" value="NagB/RpiA/CoA transferase-like"/>
    <property type="match status" value="1"/>
</dbReference>
<dbReference type="Proteomes" id="UP000198520">
    <property type="component" value="Unassembled WGS sequence"/>
</dbReference>
<dbReference type="STRING" id="285351.SAMN04488035_1769"/>
<dbReference type="GO" id="GO:0046872">
    <property type="term" value="F:metal ion binding"/>
    <property type="evidence" value="ECO:0007669"/>
    <property type="project" value="UniProtKB-KW"/>
</dbReference>
<evidence type="ECO:0000256" key="3">
    <source>
        <dbReference type="ARBA" id="ARBA00022840"/>
    </source>
</evidence>
<evidence type="ECO:0000256" key="4">
    <source>
        <dbReference type="PIRSR" id="PIRSR006806-1"/>
    </source>
</evidence>
<evidence type="ECO:0000313" key="7">
    <source>
        <dbReference type="Proteomes" id="UP000198520"/>
    </source>
</evidence>
<dbReference type="EC" id="6.3.3.2" evidence="5"/>
<sequence>MSSAAQPYPIVHGLEVEDAKNALRSAIRTARHARSPRLREEAAHRFADVLESIPEVAEATCLAAYAARPYEPSTTVLLERLAARGAEILLPVLGAGLERGWASYAGADDLLERAPGRPPEPSTAAMGPEALERATVVISPALAVDSRGIRLGQGGGWYDRALTFRRPDAFVVGLVFPEELYAADRPLPREAHDVAIDAVATTEDWHTLPLV</sequence>
<comment type="similarity">
    <text evidence="1 5">Belongs to the 5-formyltetrahydrofolate cyclo-ligase family.</text>
</comment>
<evidence type="ECO:0000313" key="6">
    <source>
        <dbReference type="EMBL" id="SFF16947.1"/>
    </source>
</evidence>
<dbReference type="PANTHER" id="PTHR23407:SF1">
    <property type="entry name" value="5-FORMYLTETRAHYDROFOLATE CYCLO-LIGASE"/>
    <property type="match status" value="1"/>
</dbReference>
<dbReference type="InterPro" id="IPR002698">
    <property type="entry name" value="FTHF_cligase"/>
</dbReference>
<feature type="binding site" evidence="4">
    <location>
        <begin position="20"/>
        <end position="24"/>
    </location>
    <ligand>
        <name>ATP</name>
        <dbReference type="ChEBI" id="CHEBI:30616"/>
    </ligand>
</feature>
<evidence type="ECO:0000256" key="5">
    <source>
        <dbReference type="RuleBase" id="RU361279"/>
    </source>
</evidence>
<feature type="binding site" evidence="4">
    <location>
        <position position="71"/>
    </location>
    <ligand>
        <name>substrate</name>
    </ligand>
</feature>
<proteinExistence type="inferred from homology"/>
<dbReference type="InterPro" id="IPR024185">
    <property type="entry name" value="FTHF_cligase-like_sf"/>
</dbReference>
<dbReference type="NCBIfam" id="TIGR02727">
    <property type="entry name" value="MTHFS_bact"/>
    <property type="match status" value="1"/>
</dbReference>
<dbReference type="AlphaFoldDB" id="A0A1I2GJC9"/>
<evidence type="ECO:0000256" key="1">
    <source>
        <dbReference type="ARBA" id="ARBA00010638"/>
    </source>
</evidence>
<dbReference type="InterPro" id="IPR037171">
    <property type="entry name" value="NagB/RpiA_transferase-like"/>
</dbReference>
<keyword evidence="5" id="KW-0479">Metal-binding</keyword>
<dbReference type="PANTHER" id="PTHR23407">
    <property type="entry name" value="ATPASE INHIBITOR/5-FORMYLTETRAHYDROFOLATE CYCLO-LIGASE"/>
    <property type="match status" value="1"/>
</dbReference>
<gene>
    <name evidence="6" type="ORF">SAMN04488035_1769</name>
</gene>
<feature type="binding site" evidence="4">
    <location>
        <begin position="150"/>
        <end position="158"/>
    </location>
    <ligand>
        <name>ATP</name>
        <dbReference type="ChEBI" id="CHEBI:30616"/>
    </ligand>
</feature>
<dbReference type="EMBL" id="FONZ01000003">
    <property type="protein sequence ID" value="SFF16947.1"/>
    <property type="molecule type" value="Genomic_DNA"/>
</dbReference>
<keyword evidence="5" id="KW-0460">Magnesium</keyword>
<keyword evidence="3 4" id="KW-0067">ATP-binding</keyword>
<dbReference type="GO" id="GO:0030272">
    <property type="term" value="F:5-formyltetrahydrofolate cyclo-ligase activity"/>
    <property type="evidence" value="ECO:0007669"/>
    <property type="project" value="UniProtKB-EC"/>
</dbReference>
<reference evidence="7" key="1">
    <citation type="submission" date="2016-10" db="EMBL/GenBank/DDBJ databases">
        <authorList>
            <person name="Varghese N."/>
            <person name="Submissions S."/>
        </authorList>
    </citation>
    <scope>NUCLEOTIDE SEQUENCE [LARGE SCALE GENOMIC DNA]</scope>
    <source>
        <strain evidence="7">DSM 19083</strain>
    </source>
</reference>
<accession>A0A1I2GJC9</accession>
<dbReference type="Gene3D" id="3.40.50.10420">
    <property type="entry name" value="NagB/RpiA/CoA transferase-like"/>
    <property type="match status" value="1"/>
</dbReference>
<dbReference type="OrthoDB" id="3242798at2"/>
<dbReference type="RefSeq" id="WP_093377541.1">
    <property type="nucleotide sequence ID" value="NZ_BNAN01000003.1"/>
</dbReference>
<dbReference type="PIRSF" id="PIRSF006806">
    <property type="entry name" value="FTHF_cligase"/>
    <property type="match status" value="1"/>
</dbReference>
<protein>
    <recommendedName>
        <fullName evidence="5">5-formyltetrahydrofolate cyclo-ligase</fullName>
        <ecNumber evidence="5">6.3.3.2</ecNumber>
    </recommendedName>
</protein>
<dbReference type="Pfam" id="PF01812">
    <property type="entry name" value="5-FTHF_cyc-lig"/>
    <property type="match status" value="1"/>
</dbReference>